<dbReference type="SUPFAM" id="SSF48452">
    <property type="entry name" value="TPR-like"/>
    <property type="match status" value="1"/>
</dbReference>
<dbReference type="Proteomes" id="UP000236286">
    <property type="component" value="Unassembled WGS sequence"/>
</dbReference>
<keyword evidence="2" id="KW-0812">Transmembrane</keyword>
<keyword evidence="2" id="KW-1133">Transmembrane helix</keyword>
<reference evidence="3 4" key="1">
    <citation type="submission" date="2017-10" db="EMBL/GenBank/DDBJ databases">
        <title>Genome announcement of Methylocella silvestris TVC from permafrost.</title>
        <authorList>
            <person name="Wang J."/>
            <person name="Geng K."/>
            <person name="Ul-Haque F."/>
            <person name="Crombie A.T."/>
            <person name="Street L.E."/>
            <person name="Wookey P.A."/>
            <person name="Murrell J.C."/>
            <person name="Pratscher J."/>
        </authorList>
    </citation>
    <scope>NUCLEOTIDE SEQUENCE [LARGE SCALE GENOMIC DNA]</scope>
    <source>
        <strain evidence="3 4">TVC</strain>
    </source>
</reference>
<dbReference type="Gene3D" id="1.25.40.10">
    <property type="entry name" value="Tetratricopeptide repeat domain"/>
    <property type="match status" value="1"/>
</dbReference>
<feature type="transmembrane region" description="Helical" evidence="2">
    <location>
        <begin position="30"/>
        <end position="48"/>
    </location>
</feature>
<evidence type="ECO:0008006" key="5">
    <source>
        <dbReference type="Google" id="ProtNLM"/>
    </source>
</evidence>
<dbReference type="EMBL" id="PDZR01000004">
    <property type="protein sequence ID" value="PNG26941.1"/>
    <property type="molecule type" value="Genomic_DNA"/>
</dbReference>
<evidence type="ECO:0000313" key="4">
    <source>
        <dbReference type="Proteomes" id="UP000236286"/>
    </source>
</evidence>
<name>A0A2J7TJK0_METSI</name>
<organism evidence="3 4">
    <name type="scientific">Methylocella silvestris</name>
    <dbReference type="NCBI Taxonomy" id="199596"/>
    <lineage>
        <taxon>Bacteria</taxon>
        <taxon>Pseudomonadati</taxon>
        <taxon>Pseudomonadota</taxon>
        <taxon>Alphaproteobacteria</taxon>
        <taxon>Hyphomicrobiales</taxon>
        <taxon>Beijerinckiaceae</taxon>
        <taxon>Methylocella</taxon>
    </lineage>
</organism>
<feature type="region of interest" description="Disordered" evidence="1">
    <location>
        <begin position="383"/>
        <end position="420"/>
    </location>
</feature>
<gene>
    <name evidence="3" type="ORF">CR492_06475</name>
</gene>
<dbReference type="RefSeq" id="WP_102842905.1">
    <property type="nucleotide sequence ID" value="NZ_PDZR01000004.1"/>
</dbReference>
<proteinExistence type="predicted"/>
<evidence type="ECO:0000256" key="2">
    <source>
        <dbReference type="SAM" id="Phobius"/>
    </source>
</evidence>
<evidence type="ECO:0000256" key="1">
    <source>
        <dbReference type="SAM" id="MobiDB-lite"/>
    </source>
</evidence>
<feature type="compositionally biased region" description="Basic and acidic residues" evidence="1">
    <location>
        <begin position="410"/>
        <end position="420"/>
    </location>
</feature>
<accession>A0A2J7TJK0</accession>
<dbReference type="OrthoDB" id="433986at2"/>
<keyword evidence="2" id="KW-0472">Membrane</keyword>
<protein>
    <recommendedName>
        <fullName evidence="5">Tetratricopeptide domain protein</fullName>
    </recommendedName>
</protein>
<dbReference type="AlphaFoldDB" id="A0A2J7TJK0"/>
<sequence>MFAIGTALLRSANEFFNSAQQLATAESQRFILLFGCCAIALLVGFQMLRKLLGTLPPDVDFCPGDGPVTEAERKGVTAVSREAIEAMLRGAKVEDEDFAARREAAIDTLARLRTRLTQSCPEALRLVDRGDFRAAASALRKSREASQESPEIYAEAAALDQVNLDYRGAAENFGAAATLVARFCEDAASGEEEWRLRMEQARALVGDATYNGNDESLSMAIETYDHALSLVPRQRAPHAWAATQVHRGDALLASGASAAEISKVEEAVDSYRAALEEWTAGSSPCEWARTQHNLGDALQRLADLESGVERLQPAEDAYRAALREWTRDSAPDLWAMAQGSLGDVLAKTGAWTGDSGKLREAIAAYQAALAGLRPEIAPRMGAAAKQPWPGAGSAGGAGRSAGELWQRPAHTGDRCVPERA</sequence>
<dbReference type="InterPro" id="IPR011990">
    <property type="entry name" value="TPR-like_helical_dom_sf"/>
</dbReference>
<evidence type="ECO:0000313" key="3">
    <source>
        <dbReference type="EMBL" id="PNG26941.1"/>
    </source>
</evidence>
<comment type="caution">
    <text evidence="3">The sequence shown here is derived from an EMBL/GenBank/DDBJ whole genome shotgun (WGS) entry which is preliminary data.</text>
</comment>